<keyword evidence="4" id="KW-0813">Transport</keyword>
<dbReference type="STRING" id="166423.A0A0M9ABN0"/>
<protein>
    <recommendedName>
        <fullName evidence="3">NADH dehydrogenase [ubiquinone] 1 beta subcomplex subunit 10</fullName>
    </recommendedName>
</protein>
<gene>
    <name evidence="10" type="ORF">WN51_00143</name>
</gene>
<dbReference type="AlphaFoldDB" id="A0A0M9ABN0"/>
<keyword evidence="11" id="KW-1185">Reference proteome</keyword>
<dbReference type="PANTHER" id="PTHR13094:SF1">
    <property type="entry name" value="NADH DEHYDROGENASE [UBIQUINONE] 1 BETA SUBCOMPLEX SUBUNIT 10"/>
    <property type="match status" value="1"/>
</dbReference>
<keyword evidence="7" id="KW-0249">Electron transport</keyword>
<reference evidence="10 11" key="1">
    <citation type="submission" date="2015-07" db="EMBL/GenBank/DDBJ databases">
        <title>The genome of Melipona quadrifasciata.</title>
        <authorList>
            <person name="Pan H."/>
            <person name="Kapheim K."/>
        </authorList>
    </citation>
    <scope>NUCLEOTIDE SEQUENCE [LARGE SCALE GENOMIC DNA]</scope>
    <source>
        <strain evidence="10">0111107301</strain>
        <tissue evidence="10">Whole body</tissue>
    </source>
</reference>
<evidence type="ECO:0000256" key="4">
    <source>
        <dbReference type="ARBA" id="ARBA00022448"/>
    </source>
</evidence>
<dbReference type="PANTHER" id="PTHR13094">
    <property type="entry name" value="NADH-UBIQUINONE OXIDOREDUCTASE PDSW SUBUNIT"/>
    <property type="match status" value="1"/>
</dbReference>
<organism evidence="10 11">
    <name type="scientific">Melipona quadrifasciata</name>
    <dbReference type="NCBI Taxonomy" id="166423"/>
    <lineage>
        <taxon>Eukaryota</taxon>
        <taxon>Metazoa</taxon>
        <taxon>Ecdysozoa</taxon>
        <taxon>Arthropoda</taxon>
        <taxon>Hexapoda</taxon>
        <taxon>Insecta</taxon>
        <taxon>Pterygota</taxon>
        <taxon>Neoptera</taxon>
        <taxon>Endopterygota</taxon>
        <taxon>Hymenoptera</taxon>
        <taxon>Apocrita</taxon>
        <taxon>Aculeata</taxon>
        <taxon>Apoidea</taxon>
        <taxon>Anthophila</taxon>
        <taxon>Apidae</taxon>
        <taxon>Melipona</taxon>
    </lineage>
</organism>
<dbReference type="EMBL" id="KQ435689">
    <property type="protein sequence ID" value="KOX81235.1"/>
    <property type="molecule type" value="Genomic_DNA"/>
</dbReference>
<evidence type="ECO:0000256" key="5">
    <source>
        <dbReference type="ARBA" id="ARBA00022660"/>
    </source>
</evidence>
<evidence type="ECO:0000256" key="1">
    <source>
        <dbReference type="ARBA" id="ARBA00004443"/>
    </source>
</evidence>
<name>A0A0M9ABN0_9HYME</name>
<evidence type="ECO:0000256" key="9">
    <source>
        <dbReference type="ARBA" id="ARBA00023136"/>
    </source>
</evidence>
<evidence type="ECO:0000256" key="6">
    <source>
        <dbReference type="ARBA" id="ARBA00022792"/>
    </source>
</evidence>
<evidence type="ECO:0000256" key="8">
    <source>
        <dbReference type="ARBA" id="ARBA00023128"/>
    </source>
</evidence>
<keyword evidence="5" id="KW-0679">Respiratory chain</keyword>
<evidence type="ECO:0000256" key="2">
    <source>
        <dbReference type="ARBA" id="ARBA00008317"/>
    </source>
</evidence>
<comment type="subcellular location">
    <subcellularLocation>
        <location evidence="1">Mitochondrion inner membrane</location>
        <topology evidence="1">Peripheral membrane protein</topology>
        <orientation evidence="1">Matrix side</orientation>
    </subcellularLocation>
</comment>
<dbReference type="InterPro" id="IPR039993">
    <property type="entry name" value="NDUFB10"/>
</dbReference>
<dbReference type="InterPro" id="IPR019377">
    <property type="entry name" value="NADH_UbQ_OxRdtase_su10"/>
</dbReference>
<dbReference type="OrthoDB" id="6017729at2759"/>
<dbReference type="Pfam" id="PF10249">
    <property type="entry name" value="NDUFB10"/>
    <property type="match status" value="1"/>
</dbReference>
<dbReference type="Proteomes" id="UP000053105">
    <property type="component" value="Unassembled WGS sequence"/>
</dbReference>
<evidence type="ECO:0000313" key="10">
    <source>
        <dbReference type="EMBL" id="KOX81235.1"/>
    </source>
</evidence>
<proteinExistence type="inferred from homology"/>
<evidence type="ECO:0000256" key="7">
    <source>
        <dbReference type="ARBA" id="ARBA00022982"/>
    </source>
</evidence>
<dbReference type="GO" id="GO:0045271">
    <property type="term" value="C:respiratory chain complex I"/>
    <property type="evidence" value="ECO:0007669"/>
    <property type="project" value="UniProtKB-ARBA"/>
</dbReference>
<keyword evidence="8" id="KW-0496">Mitochondrion</keyword>
<comment type="similarity">
    <text evidence="2">Belongs to the complex I NDUFB10 subunit family.</text>
</comment>
<dbReference type="GO" id="GO:0005743">
    <property type="term" value="C:mitochondrial inner membrane"/>
    <property type="evidence" value="ECO:0007669"/>
    <property type="project" value="UniProtKB-SubCell"/>
</dbReference>
<keyword evidence="10" id="KW-0830">Ubiquinone</keyword>
<keyword evidence="9" id="KW-0472">Membrane</keyword>
<evidence type="ECO:0000256" key="3">
    <source>
        <dbReference type="ARBA" id="ARBA00014109"/>
    </source>
</evidence>
<accession>A0A0M9ABN0</accession>
<sequence length="163" mass="19461">MDPEQNIIARIMNKIIYLIDTPVVYFRENIVVPNQKSYPWYHQKFRRVPTIDECREHDMVCRVEAQHQFERDKLVDDEILAILRQRYEDCSWYYGVEDRDKFCADLYTAYQDAAGAWFTKCMNGDIGIPNSVLDAYMKQKHRMIWERRHGPVGSGISNKKYDI</sequence>
<keyword evidence="6" id="KW-0999">Mitochondrion inner membrane</keyword>
<evidence type="ECO:0000313" key="11">
    <source>
        <dbReference type="Proteomes" id="UP000053105"/>
    </source>
</evidence>